<dbReference type="NCBIfam" id="NF006800">
    <property type="entry name" value="PRK09303.1"/>
    <property type="match status" value="1"/>
</dbReference>
<dbReference type="Gene3D" id="3.30.565.10">
    <property type="entry name" value="Histidine kinase-like ATPase, C-terminal domain"/>
    <property type="match status" value="1"/>
</dbReference>
<dbReference type="InterPro" id="IPR036890">
    <property type="entry name" value="HATPase_C_sf"/>
</dbReference>
<evidence type="ECO:0000313" key="11">
    <source>
        <dbReference type="EMBL" id="KGG11006.1"/>
    </source>
</evidence>
<dbReference type="Pfam" id="PF07689">
    <property type="entry name" value="KaiB"/>
    <property type="match status" value="1"/>
</dbReference>
<dbReference type="SMART" id="SM00388">
    <property type="entry name" value="HisKA"/>
    <property type="match status" value="1"/>
</dbReference>
<dbReference type="InterPro" id="IPR003661">
    <property type="entry name" value="HisK_dim/P_dom"/>
</dbReference>
<dbReference type="InterPro" id="IPR023527">
    <property type="entry name" value="Kinase_SasA"/>
</dbReference>
<evidence type="ECO:0000256" key="7">
    <source>
        <dbReference type="ARBA" id="ARBA00023012"/>
    </source>
</evidence>
<dbReference type="InterPro" id="IPR050351">
    <property type="entry name" value="BphY/WalK/GraS-like"/>
</dbReference>
<dbReference type="EC" id="2.7.13.3" evidence="9"/>
<keyword evidence="4 9" id="KW-0547">Nucleotide-binding</keyword>
<evidence type="ECO:0000256" key="5">
    <source>
        <dbReference type="ARBA" id="ARBA00022777"/>
    </source>
</evidence>
<dbReference type="GO" id="GO:0000156">
    <property type="term" value="F:phosphorelay response regulator activity"/>
    <property type="evidence" value="ECO:0007669"/>
    <property type="project" value="TreeGrafter"/>
</dbReference>
<comment type="domain">
    <text evidence="9">The N-terminus interacts with KaiC, while the C-terminal histidine kinase domain autophosphorylates and is probably responsible for self-oligomerization. The N-terminal domain stimulates the C-terminus to autophosphorylate.</text>
</comment>
<dbReference type="RefSeq" id="WP_032516695.1">
    <property type="nucleotide sequence ID" value="NZ_JNAR01000001.1"/>
</dbReference>
<keyword evidence="8 9" id="KW-0090">Biological rhythms</keyword>
<dbReference type="SMART" id="SM00387">
    <property type="entry name" value="HATPase_c"/>
    <property type="match status" value="1"/>
</dbReference>
<dbReference type="FunFam" id="3.30.565.10:FF:000006">
    <property type="entry name" value="Sensor histidine kinase WalK"/>
    <property type="match status" value="1"/>
</dbReference>
<dbReference type="InterPro" id="IPR004358">
    <property type="entry name" value="Sig_transdc_His_kin-like_C"/>
</dbReference>
<evidence type="ECO:0000256" key="4">
    <source>
        <dbReference type="ARBA" id="ARBA00022741"/>
    </source>
</evidence>
<accession>A0A0A2BAW5</accession>
<dbReference type="GO" id="GO:0000155">
    <property type="term" value="F:phosphorelay sensor kinase activity"/>
    <property type="evidence" value="ECO:0007669"/>
    <property type="project" value="InterPro"/>
</dbReference>
<reference evidence="12" key="1">
    <citation type="journal article" date="2014" name="Sci. Data">
        <title>Genomes of diverse isolates of the marine cyanobacterium Prochlorococcus.</title>
        <authorList>
            <person name="Biller S."/>
            <person name="Berube P."/>
            <person name="Thompson J."/>
            <person name="Kelly L."/>
            <person name="Roggensack S."/>
            <person name="Awad L."/>
            <person name="Roache-Johnson K."/>
            <person name="Ding H."/>
            <person name="Giovannoni S.J."/>
            <person name="Moore L.R."/>
            <person name="Chisholm S.W."/>
        </authorList>
    </citation>
    <scope>NUCLEOTIDE SEQUENCE [LARGE SCALE GENOMIC DNA]</scope>
</reference>
<sequence length="376" mass="42835">MNDKKELKLLLIAARNQLSSNDIKSLISYLESDECEFEISLQISDPTEQPELLELHRLVAIPALIKVSPSPKQIFAGSNIFSQLQTWLPRWNQEGLTKNLGINLQPSKIDSTRTQKEFLLEDELLVLRQENETLTKRIESQERLLRMVAHELRTPLTAATLAVQSQKLGQIDISKLQDVIKRRLEEIELLSQDLLEVGTTKWEALFNPQKIDLGNISAEVILELEKFWRLRNIEIDTDIPSDLPSVFADQRRMRQVFLNLIENAIKFSKDAGSIKITMIHKTNQWVEITICDKGAGIPLSEQKRIFLDRVRLPQTSEGTSGFGIGLSVCRRIVEVHGGRIWVVSEVGVGSCFHFTVPVWQGQNKEQQYLTKGSPYS</sequence>
<feature type="domain" description="Histidine kinase" evidence="10">
    <location>
        <begin position="147"/>
        <end position="360"/>
    </location>
</feature>
<dbReference type="InterPro" id="IPR036097">
    <property type="entry name" value="HisK_dim/P_sf"/>
</dbReference>
<organism evidence="11 12">
    <name type="scientific">Prochlorococcus marinus str. MIT 9401</name>
    <dbReference type="NCBI Taxonomy" id="167551"/>
    <lineage>
        <taxon>Bacteria</taxon>
        <taxon>Bacillati</taxon>
        <taxon>Cyanobacteriota</taxon>
        <taxon>Cyanophyceae</taxon>
        <taxon>Synechococcales</taxon>
        <taxon>Prochlorococcaceae</taxon>
        <taxon>Prochlorococcus</taxon>
    </lineage>
</organism>
<dbReference type="PANTHER" id="PTHR42878">
    <property type="entry name" value="TWO-COMPONENT HISTIDINE KINASE"/>
    <property type="match status" value="1"/>
</dbReference>
<name>A0A0A2BAW5_PROMR</name>
<comment type="subunit">
    <text evidence="9">Homooligomerizes. Interacts with KaiC. Participates in the KaiBC complex, whose core is composed of a KaiC homohexamer and 6 KaiB.</text>
</comment>
<dbReference type="GO" id="GO:0007234">
    <property type="term" value="P:osmosensory signaling via phosphorelay pathway"/>
    <property type="evidence" value="ECO:0007669"/>
    <property type="project" value="TreeGrafter"/>
</dbReference>
<dbReference type="Proteomes" id="UP000030481">
    <property type="component" value="Unassembled WGS sequence"/>
</dbReference>
<dbReference type="InterPro" id="IPR036249">
    <property type="entry name" value="Thioredoxin-like_sf"/>
</dbReference>
<keyword evidence="7 9" id="KW-0902">Two-component regulatory system</keyword>
<comment type="function">
    <text evidence="9">Member of the two-component regulatory system SasA/RpaA involved in genome-wide circadian gene expression. One of several clock output pathways. Participates in the Kai clock protein complex, the main circadian regulator in cyanobacteria, via its interaction with KaiC. KaiC enhances the autophosphorylation activity of SasA, which then transfers its phosphate group to RpaA to activate it. In addition to its output function, recruits fold-shifted KaiB (KaiB(fs)) to KaiC to cooperatively form the KaiB(6):KaiC(6) complex (independent of SasA kinase activity). Required for robustness of the circadian rhythm of gene expression and is involved in clock output, also required for adaptation to light/dark cycles.</text>
</comment>
<dbReference type="SMART" id="SM01248">
    <property type="entry name" value="KaiB"/>
    <property type="match status" value="1"/>
</dbReference>
<protein>
    <recommendedName>
        <fullName evidence="9">Adaptive-response sensory-kinase SasA</fullName>
        <ecNumber evidence="9">2.7.13.3</ecNumber>
    </recommendedName>
    <alternativeName>
        <fullName evidence="9">Sensor histidine kinase SasA</fullName>
    </alternativeName>
</protein>
<dbReference type="Gene3D" id="3.40.30.10">
    <property type="entry name" value="Glutaredoxin"/>
    <property type="match status" value="1"/>
</dbReference>
<dbReference type="GO" id="GO:0005524">
    <property type="term" value="F:ATP binding"/>
    <property type="evidence" value="ECO:0007669"/>
    <property type="project" value="UniProtKB-KW"/>
</dbReference>
<dbReference type="EMBL" id="JNAR01000001">
    <property type="protein sequence ID" value="KGG11006.1"/>
    <property type="molecule type" value="Genomic_DNA"/>
</dbReference>
<evidence type="ECO:0000256" key="1">
    <source>
        <dbReference type="ARBA" id="ARBA00000085"/>
    </source>
</evidence>
<dbReference type="InterPro" id="IPR003594">
    <property type="entry name" value="HATPase_dom"/>
</dbReference>
<dbReference type="Pfam" id="PF00512">
    <property type="entry name" value="HisKA"/>
    <property type="match status" value="1"/>
</dbReference>
<evidence type="ECO:0000256" key="6">
    <source>
        <dbReference type="ARBA" id="ARBA00022840"/>
    </source>
</evidence>
<dbReference type="InterPro" id="IPR005467">
    <property type="entry name" value="His_kinase_dom"/>
</dbReference>
<comment type="catalytic activity">
    <reaction evidence="1 9">
        <text>ATP + protein L-histidine = ADP + protein N-phospho-L-histidine.</text>
        <dbReference type="EC" id="2.7.13.3"/>
    </reaction>
</comment>
<dbReference type="GO" id="GO:0030295">
    <property type="term" value="F:protein kinase activator activity"/>
    <property type="evidence" value="ECO:0007669"/>
    <property type="project" value="TreeGrafter"/>
</dbReference>
<dbReference type="CDD" id="cd00082">
    <property type="entry name" value="HisKA"/>
    <property type="match status" value="1"/>
</dbReference>
<dbReference type="Gene3D" id="1.10.287.130">
    <property type="match status" value="1"/>
</dbReference>
<gene>
    <name evidence="9" type="primary">sasA</name>
    <name evidence="11" type="ORF">EV01_0045</name>
</gene>
<dbReference type="SUPFAM" id="SSF47384">
    <property type="entry name" value="Homodimeric domain of signal transducing histidine kinase"/>
    <property type="match status" value="1"/>
</dbReference>
<dbReference type="InterPro" id="IPR011649">
    <property type="entry name" value="KaiB_domain"/>
</dbReference>
<dbReference type="HAMAP" id="MF_01837">
    <property type="entry name" value="Kinase_SasA"/>
    <property type="match status" value="1"/>
</dbReference>
<dbReference type="GO" id="GO:0007623">
    <property type="term" value="P:circadian rhythm"/>
    <property type="evidence" value="ECO:0007669"/>
    <property type="project" value="UniProtKB-UniRule"/>
</dbReference>
<proteinExistence type="inferred from homology"/>
<feature type="modified residue" description="Phosphohistidine; by autocatalysis" evidence="9">
    <location>
        <position position="150"/>
    </location>
</feature>
<evidence type="ECO:0000256" key="9">
    <source>
        <dbReference type="HAMAP-Rule" id="MF_01837"/>
    </source>
</evidence>
<evidence type="ECO:0000256" key="2">
    <source>
        <dbReference type="ARBA" id="ARBA00022553"/>
    </source>
</evidence>
<dbReference type="PRINTS" id="PR00344">
    <property type="entry name" value="BCTRLSENSOR"/>
</dbReference>
<dbReference type="SUPFAM" id="SSF52833">
    <property type="entry name" value="Thioredoxin-like"/>
    <property type="match status" value="1"/>
</dbReference>
<dbReference type="SUPFAM" id="SSF55874">
    <property type="entry name" value="ATPase domain of HSP90 chaperone/DNA topoisomerase II/histidine kinase"/>
    <property type="match status" value="1"/>
</dbReference>
<evidence type="ECO:0000256" key="8">
    <source>
        <dbReference type="ARBA" id="ARBA00023108"/>
    </source>
</evidence>
<dbReference type="CDD" id="cd00075">
    <property type="entry name" value="HATPase"/>
    <property type="match status" value="1"/>
</dbReference>
<evidence type="ECO:0000259" key="10">
    <source>
        <dbReference type="PROSITE" id="PS50109"/>
    </source>
</evidence>
<comment type="caution">
    <text evidence="11">The sequence shown here is derived from an EMBL/GenBank/DDBJ whole genome shotgun (WGS) entry which is preliminary data.</text>
</comment>
<keyword evidence="6 9" id="KW-0067">ATP-binding</keyword>
<keyword evidence="3 9" id="KW-0808">Transferase</keyword>
<evidence type="ECO:0000313" key="12">
    <source>
        <dbReference type="Proteomes" id="UP000030481"/>
    </source>
</evidence>
<keyword evidence="5 9" id="KW-0418">Kinase</keyword>
<evidence type="ECO:0000256" key="3">
    <source>
        <dbReference type="ARBA" id="ARBA00022679"/>
    </source>
</evidence>
<dbReference type="Pfam" id="PF02518">
    <property type="entry name" value="HATPase_c"/>
    <property type="match status" value="1"/>
</dbReference>
<dbReference type="PANTHER" id="PTHR42878:SF7">
    <property type="entry name" value="SENSOR HISTIDINE KINASE GLRK"/>
    <property type="match status" value="1"/>
</dbReference>
<dbReference type="AlphaFoldDB" id="A0A0A2BAW5"/>
<keyword evidence="2 9" id="KW-0597">Phosphoprotein</keyword>
<dbReference type="PROSITE" id="PS50109">
    <property type="entry name" value="HIS_KIN"/>
    <property type="match status" value="1"/>
</dbReference>